<protein>
    <submittedName>
        <fullName evidence="1">DUF3237 domain-containing protein</fullName>
    </submittedName>
</protein>
<dbReference type="Pfam" id="PF11578">
    <property type="entry name" value="DUF3237"/>
    <property type="match status" value="1"/>
</dbReference>
<accession>A0A2I1R0Q5</accession>
<organism evidence="1 2">
    <name type="scientific">Gordonia terrae</name>
    <dbReference type="NCBI Taxonomy" id="2055"/>
    <lineage>
        <taxon>Bacteria</taxon>
        <taxon>Bacillati</taxon>
        <taxon>Actinomycetota</taxon>
        <taxon>Actinomycetes</taxon>
        <taxon>Mycobacteriales</taxon>
        <taxon>Gordoniaceae</taxon>
        <taxon>Gordonia</taxon>
    </lineage>
</organism>
<dbReference type="InterPro" id="IPR020915">
    <property type="entry name" value="UPF0311"/>
</dbReference>
<dbReference type="RefSeq" id="WP_101823258.1">
    <property type="nucleotide sequence ID" value="NZ_PKJC01000052.1"/>
</dbReference>
<dbReference type="EMBL" id="PKJC01000052">
    <property type="protein sequence ID" value="PKZ62687.1"/>
    <property type="molecule type" value="Genomic_DNA"/>
</dbReference>
<sequence length="152" mass="16692">MGAPGLDHFARLSVRVGSPVELEASARGSRRLIPILGGTISGRDFTGRILPLGYDDQLIRTDRVADLHAEYAIEFGDGSRAMVTNVGVRVADAEVTAALLRDEPVPAERVYFRTTPRITCGADRWAWLSEVVFLGCGMRRPGVVDMDFYIVR</sequence>
<dbReference type="AlphaFoldDB" id="A0A2I1R0Q5"/>
<dbReference type="PANTHER" id="PTHR37315:SF1">
    <property type="entry name" value="UPF0311 PROTEIN BLR7842"/>
    <property type="match status" value="1"/>
</dbReference>
<reference evidence="1 2" key="1">
    <citation type="submission" date="2017-12" db="EMBL/GenBank/DDBJ databases">
        <title>Phylogenetic diversity of female urinary microbiome.</title>
        <authorList>
            <person name="Thomas-White K."/>
            <person name="Wolfe A.J."/>
        </authorList>
    </citation>
    <scope>NUCLEOTIDE SEQUENCE [LARGE SCALE GENOMIC DNA]</scope>
    <source>
        <strain evidence="1 2">UMB0777</strain>
    </source>
</reference>
<dbReference type="PANTHER" id="PTHR37315">
    <property type="entry name" value="UPF0311 PROTEIN BLR7842"/>
    <property type="match status" value="1"/>
</dbReference>
<evidence type="ECO:0000313" key="1">
    <source>
        <dbReference type="EMBL" id="PKZ62687.1"/>
    </source>
</evidence>
<proteinExistence type="predicted"/>
<comment type="caution">
    <text evidence="1">The sequence shown here is derived from an EMBL/GenBank/DDBJ whole genome shotgun (WGS) entry which is preliminary data.</text>
</comment>
<gene>
    <name evidence="1" type="ORF">CYJ73_25785</name>
</gene>
<dbReference type="Proteomes" id="UP000234662">
    <property type="component" value="Unassembled WGS sequence"/>
</dbReference>
<evidence type="ECO:0000313" key="2">
    <source>
        <dbReference type="Proteomes" id="UP000234662"/>
    </source>
</evidence>
<dbReference type="Gene3D" id="2.40.160.20">
    <property type="match status" value="1"/>
</dbReference>
<name>A0A2I1R0Q5_9ACTN</name>